<evidence type="ECO:0000256" key="6">
    <source>
        <dbReference type="RuleBase" id="RU004355"/>
    </source>
</evidence>
<dbReference type="AlphaFoldDB" id="A0A1I0F4W2"/>
<dbReference type="GO" id="GO:0009318">
    <property type="term" value="C:exodeoxyribonuclease VII complex"/>
    <property type="evidence" value="ECO:0007669"/>
    <property type="project" value="UniProtKB-UniRule"/>
</dbReference>
<comment type="subunit">
    <text evidence="5">Heterooligomer composed of large and small subunits.</text>
</comment>
<comment type="function">
    <text evidence="5">Bidirectionally degrades single-stranded DNA into large acid-insoluble oligonucleotides, which are then degraded further into small acid-soluble oligonucleotides.</text>
</comment>
<organism evidence="9 10">
    <name type="scientific">[Clostridium] aminophilum</name>
    <dbReference type="NCBI Taxonomy" id="1526"/>
    <lineage>
        <taxon>Bacteria</taxon>
        <taxon>Bacillati</taxon>
        <taxon>Bacillota</taxon>
        <taxon>Clostridia</taxon>
        <taxon>Lachnospirales</taxon>
        <taxon>Lachnospiraceae</taxon>
    </lineage>
</organism>
<dbReference type="GO" id="GO:0003676">
    <property type="term" value="F:nucleic acid binding"/>
    <property type="evidence" value="ECO:0007669"/>
    <property type="project" value="InterPro"/>
</dbReference>
<dbReference type="HAMAP" id="MF_00378">
    <property type="entry name" value="Exonuc_7_L"/>
    <property type="match status" value="1"/>
</dbReference>
<feature type="domain" description="OB-fold nucleic acid binding" evidence="8">
    <location>
        <begin position="5"/>
        <end position="101"/>
    </location>
</feature>
<proteinExistence type="inferred from homology"/>
<accession>A0A1I0F4W2</accession>
<dbReference type="Pfam" id="PF13742">
    <property type="entry name" value="tRNA_anti_2"/>
    <property type="match status" value="1"/>
</dbReference>
<gene>
    <name evidence="5" type="primary">xseA</name>
    <name evidence="9" type="ORF">SAMN04487771_102323</name>
</gene>
<dbReference type="NCBIfam" id="TIGR00237">
    <property type="entry name" value="xseA"/>
    <property type="match status" value="1"/>
</dbReference>
<keyword evidence="3 5" id="KW-0378">Hydrolase</keyword>
<dbReference type="GO" id="GO:0006308">
    <property type="term" value="P:DNA catabolic process"/>
    <property type="evidence" value="ECO:0007669"/>
    <property type="project" value="UniProtKB-UniRule"/>
</dbReference>
<dbReference type="GO" id="GO:0005737">
    <property type="term" value="C:cytoplasm"/>
    <property type="evidence" value="ECO:0007669"/>
    <property type="project" value="UniProtKB-SubCell"/>
</dbReference>
<dbReference type="OrthoDB" id="9802795at2"/>
<dbReference type="eggNOG" id="COG1570">
    <property type="taxonomic scope" value="Bacteria"/>
</dbReference>
<dbReference type="EMBL" id="FOIL01000023">
    <property type="protein sequence ID" value="SET52978.1"/>
    <property type="molecule type" value="Genomic_DNA"/>
</dbReference>
<keyword evidence="4 5" id="KW-0269">Exonuclease</keyword>
<evidence type="ECO:0000313" key="9">
    <source>
        <dbReference type="EMBL" id="SET52978.1"/>
    </source>
</evidence>
<comment type="catalytic activity">
    <reaction evidence="5 6">
        <text>Exonucleolytic cleavage in either 5'- to 3'- or 3'- to 5'-direction to yield nucleoside 5'-phosphates.</text>
        <dbReference type="EC" id="3.1.11.6"/>
    </reaction>
</comment>
<dbReference type="GO" id="GO:0008855">
    <property type="term" value="F:exodeoxyribonuclease VII activity"/>
    <property type="evidence" value="ECO:0007669"/>
    <property type="project" value="UniProtKB-UniRule"/>
</dbReference>
<evidence type="ECO:0000313" key="10">
    <source>
        <dbReference type="Proteomes" id="UP000199820"/>
    </source>
</evidence>
<evidence type="ECO:0000259" key="8">
    <source>
        <dbReference type="Pfam" id="PF13742"/>
    </source>
</evidence>
<dbReference type="Proteomes" id="UP000199820">
    <property type="component" value="Unassembled WGS sequence"/>
</dbReference>
<keyword evidence="10" id="KW-1185">Reference proteome</keyword>
<dbReference type="InterPro" id="IPR025824">
    <property type="entry name" value="OB-fold_nuc-bd_dom"/>
</dbReference>
<protein>
    <recommendedName>
        <fullName evidence="5">Exodeoxyribonuclease 7 large subunit</fullName>
        <ecNumber evidence="5">3.1.11.6</ecNumber>
    </recommendedName>
    <alternativeName>
        <fullName evidence="5">Exodeoxyribonuclease VII large subunit</fullName>
        <shortName evidence="5">Exonuclease VII large subunit</shortName>
    </alternativeName>
</protein>
<evidence type="ECO:0000256" key="5">
    <source>
        <dbReference type="HAMAP-Rule" id="MF_00378"/>
    </source>
</evidence>
<feature type="domain" description="Exonuclease VII large subunit C-terminal" evidence="7">
    <location>
        <begin position="124"/>
        <end position="414"/>
    </location>
</feature>
<comment type="similarity">
    <text evidence="5 6">Belongs to the XseA family.</text>
</comment>
<dbReference type="EC" id="3.1.11.6" evidence="5"/>
<keyword evidence="2 5" id="KW-0540">Nuclease</keyword>
<sequence>MASVYSVTQINSYIRNMFATDYALRRVSIRGEVSNLKYHSSGHIYFTLKDDGSSISSVMFAGKRAEGLKFRMTEGQKVVVSGSVEVYTKTGQYQLYAAKIEAEGQGDLFRRYEELRNHLQEMGLFDESYKKPIPRYARHVGIVTASTGAAIHDIMNVSARRNPYVQLTLCPAQVQGEGAAASIAAAIRKLDALHPDVMIVGRGGGSIEDLWAFNEEEVAKAIFRCETPVISAVGHEVDWTIADFTADLRAPTPSAAAELAVFDYALFCSQLSEARRGMRNAAAKKLDRERSRLDHFRQVIELHSPGRVLNEKRQNLAEMSDAMMRALEMKISDRRRVLESAGRDLGRLMERKLEMRKNELRVLAGRLDGMSPLRKVSGGFGFLTDSTGTRIESVGQVKSGESIRIRLSDGKIRATVEDTEKTGGIDG</sequence>
<evidence type="ECO:0000256" key="4">
    <source>
        <dbReference type="ARBA" id="ARBA00022839"/>
    </source>
</evidence>
<reference evidence="9 10" key="1">
    <citation type="submission" date="2016-10" db="EMBL/GenBank/DDBJ databases">
        <authorList>
            <person name="de Groot N.N."/>
        </authorList>
    </citation>
    <scope>NUCLEOTIDE SEQUENCE [LARGE SCALE GENOMIC DNA]</scope>
    <source>
        <strain evidence="9 10">KH1P1</strain>
    </source>
</reference>
<dbReference type="Pfam" id="PF02601">
    <property type="entry name" value="Exonuc_VII_L"/>
    <property type="match status" value="1"/>
</dbReference>
<evidence type="ECO:0000256" key="3">
    <source>
        <dbReference type="ARBA" id="ARBA00022801"/>
    </source>
</evidence>
<dbReference type="CDD" id="cd04489">
    <property type="entry name" value="ExoVII_LU_OBF"/>
    <property type="match status" value="1"/>
</dbReference>
<dbReference type="InterPro" id="IPR020579">
    <property type="entry name" value="Exonuc_VII_lsu_C"/>
</dbReference>
<dbReference type="InterPro" id="IPR003753">
    <property type="entry name" value="Exonuc_VII_L"/>
</dbReference>
<dbReference type="STRING" id="1526.SAMN02910262_01118"/>
<comment type="subcellular location">
    <subcellularLocation>
        <location evidence="5 6">Cytoplasm</location>
    </subcellularLocation>
</comment>
<dbReference type="PANTHER" id="PTHR30008:SF0">
    <property type="entry name" value="EXODEOXYRIBONUCLEASE 7 LARGE SUBUNIT"/>
    <property type="match status" value="1"/>
</dbReference>
<keyword evidence="1 5" id="KW-0963">Cytoplasm</keyword>
<name>A0A1I0F4W2_9FIRM</name>
<evidence type="ECO:0000256" key="2">
    <source>
        <dbReference type="ARBA" id="ARBA00022722"/>
    </source>
</evidence>
<evidence type="ECO:0000259" key="7">
    <source>
        <dbReference type="Pfam" id="PF02601"/>
    </source>
</evidence>
<evidence type="ECO:0000256" key="1">
    <source>
        <dbReference type="ARBA" id="ARBA00022490"/>
    </source>
</evidence>
<dbReference type="RefSeq" id="WP_074649565.1">
    <property type="nucleotide sequence ID" value="NZ_FOIL01000023.1"/>
</dbReference>
<dbReference type="PANTHER" id="PTHR30008">
    <property type="entry name" value="EXODEOXYRIBONUCLEASE 7 LARGE SUBUNIT"/>
    <property type="match status" value="1"/>
</dbReference>